<dbReference type="FunFam" id="2.60.40.10:FF:000333">
    <property type="entry name" value="Down syndrome cell adhesion molecule"/>
    <property type="match status" value="1"/>
</dbReference>
<dbReference type="Ensembl" id="ENSELUT00000052785.2">
    <property type="protein sequence ID" value="ENSELUP00000065082.2"/>
    <property type="gene ID" value="ENSELUG00000008480.3"/>
</dbReference>
<proteinExistence type="predicted"/>
<dbReference type="Pfam" id="PF07679">
    <property type="entry name" value="I-set"/>
    <property type="match status" value="5"/>
</dbReference>
<keyword evidence="6" id="KW-0130">Cell adhesion</keyword>
<feature type="compositionally biased region" description="Polar residues" evidence="15">
    <location>
        <begin position="1706"/>
        <end position="1720"/>
    </location>
</feature>
<keyword evidence="12" id="KW-0325">Glycoprotein</keyword>
<dbReference type="InterPro" id="IPR013106">
    <property type="entry name" value="Ig_V-set"/>
</dbReference>
<evidence type="ECO:0000256" key="15">
    <source>
        <dbReference type="SAM" id="MobiDB-lite"/>
    </source>
</evidence>
<evidence type="ECO:0000256" key="2">
    <source>
        <dbReference type="ARBA" id="ARBA00022475"/>
    </source>
</evidence>
<dbReference type="FunFam" id="2.60.40.10:FF:000215">
    <property type="entry name" value="Down syndrome cell adhesion molecule a"/>
    <property type="match status" value="1"/>
</dbReference>
<dbReference type="InterPro" id="IPR056754">
    <property type="entry name" value="DSCAM/DSCAML_C"/>
</dbReference>
<dbReference type="FunFam" id="2.60.40.10:FF:000172">
    <property type="entry name" value="Down syndrome cell adhesion molecule b"/>
    <property type="match status" value="1"/>
</dbReference>
<feature type="domain" description="Ig-like" evidence="16">
    <location>
        <begin position="385"/>
        <end position="478"/>
    </location>
</feature>
<dbReference type="PROSITE" id="PS50835">
    <property type="entry name" value="IG_LIKE"/>
    <property type="match status" value="9"/>
</dbReference>
<dbReference type="FunFam" id="2.60.40.10:FF:000120">
    <property type="entry name" value="Down syndrome cell adhesion molecule like 1"/>
    <property type="match status" value="1"/>
</dbReference>
<evidence type="ECO:0000256" key="3">
    <source>
        <dbReference type="ARBA" id="ARBA00022692"/>
    </source>
</evidence>
<evidence type="ECO:0000256" key="11">
    <source>
        <dbReference type="ARBA" id="ARBA00023157"/>
    </source>
</evidence>
<dbReference type="SMART" id="SM00060">
    <property type="entry name" value="FN3"/>
    <property type="match status" value="6"/>
</dbReference>
<feature type="domain" description="Fibronectin type-III" evidence="17">
    <location>
        <begin position="1072"/>
        <end position="1168"/>
    </location>
</feature>
<dbReference type="PANTHER" id="PTHR44170:SF53">
    <property type="entry name" value="DS CELL ADHESION MOLECULE LIKE 1"/>
    <property type="match status" value="1"/>
</dbReference>
<feature type="domain" description="Ig-like" evidence="16">
    <location>
        <begin position="669"/>
        <end position="763"/>
    </location>
</feature>
<keyword evidence="19" id="KW-1185">Reference proteome</keyword>
<evidence type="ECO:0000256" key="5">
    <source>
        <dbReference type="ARBA" id="ARBA00022737"/>
    </source>
</evidence>
<feature type="domain" description="Ig-like" evidence="16">
    <location>
        <begin position="291"/>
        <end position="376"/>
    </location>
</feature>
<dbReference type="FunFam" id="2.60.40.10:FF:000167">
    <property type="entry name" value="Down syndrome cell adhesion molecule b"/>
    <property type="match status" value="1"/>
</dbReference>
<feature type="domain" description="Ig-like" evidence="16">
    <location>
        <begin position="92"/>
        <end position="194"/>
    </location>
</feature>
<dbReference type="Pfam" id="PF00041">
    <property type="entry name" value="fn3"/>
    <property type="match status" value="5"/>
</dbReference>
<dbReference type="Pfam" id="PF25059">
    <property type="entry name" value="FN3_DSCAM-DSCAML_C"/>
    <property type="match status" value="1"/>
</dbReference>
<reference evidence="18" key="4">
    <citation type="submission" date="2025-09" db="UniProtKB">
        <authorList>
            <consortium name="Ensembl"/>
        </authorList>
    </citation>
    <scope>IDENTIFICATION</scope>
</reference>
<feature type="domain" description="Fibronectin type-III" evidence="17">
    <location>
        <begin position="968"/>
        <end position="1067"/>
    </location>
</feature>
<dbReference type="FunFam" id="2.60.40.10:FF:000219">
    <property type="entry name" value="Down syndrome cell adhesion molecule homolog"/>
    <property type="match status" value="1"/>
</dbReference>
<evidence type="ECO:0000256" key="7">
    <source>
        <dbReference type="ARBA" id="ARBA00022902"/>
    </source>
</evidence>
<feature type="domain" description="Ig-like" evidence="16">
    <location>
        <begin position="203"/>
        <end position="283"/>
    </location>
</feature>
<keyword evidence="4" id="KW-0732">Signal</keyword>
<feature type="domain" description="Fibronectin type-III" evidence="17">
    <location>
        <begin position="1361"/>
        <end position="1455"/>
    </location>
</feature>
<evidence type="ECO:0000313" key="18">
    <source>
        <dbReference type="Ensembl" id="ENSELUP00000065082.2"/>
    </source>
</evidence>
<feature type="compositionally biased region" description="Polar residues" evidence="15">
    <location>
        <begin position="1671"/>
        <end position="1698"/>
    </location>
</feature>
<dbReference type="InterPro" id="IPR013783">
    <property type="entry name" value="Ig-like_fold"/>
</dbReference>
<evidence type="ECO:0000256" key="8">
    <source>
        <dbReference type="ARBA" id="ARBA00022989"/>
    </source>
</evidence>
<evidence type="ECO:0000256" key="9">
    <source>
        <dbReference type="ARBA" id="ARBA00023018"/>
    </source>
</evidence>
<dbReference type="InterPro" id="IPR036116">
    <property type="entry name" value="FN3_sf"/>
</dbReference>
<keyword evidence="2" id="KW-1003">Cell membrane</keyword>
<keyword evidence="3" id="KW-0812">Transmembrane</keyword>
<dbReference type="GO" id="GO:0098609">
    <property type="term" value="P:cell-cell adhesion"/>
    <property type="evidence" value="ECO:0007669"/>
    <property type="project" value="TreeGrafter"/>
</dbReference>
<keyword evidence="8" id="KW-1133">Transmembrane helix</keyword>
<feature type="domain" description="Fibronectin type-III" evidence="17">
    <location>
        <begin position="1460"/>
        <end position="1551"/>
    </location>
</feature>
<dbReference type="InterPro" id="IPR036179">
    <property type="entry name" value="Ig-like_dom_sf"/>
</dbReference>
<feature type="domain" description="Fibronectin type-III" evidence="17">
    <location>
        <begin position="1172"/>
        <end position="1266"/>
    </location>
</feature>
<dbReference type="FunFam" id="2.60.40.10:FF:000176">
    <property type="entry name" value="Down syndrome cell adhesion molecule a"/>
    <property type="match status" value="1"/>
</dbReference>
<dbReference type="FunFam" id="2.60.40.10:FF:000264">
    <property type="entry name" value="Down syndrome cell adhesion molecule like 1"/>
    <property type="match status" value="1"/>
</dbReference>
<dbReference type="PROSITE" id="PS50853">
    <property type="entry name" value="FN3"/>
    <property type="match status" value="6"/>
</dbReference>
<evidence type="ECO:0000259" key="16">
    <source>
        <dbReference type="PROSITE" id="PS50835"/>
    </source>
</evidence>
<dbReference type="InterPro" id="IPR003599">
    <property type="entry name" value="Ig_sub"/>
</dbReference>
<dbReference type="SUPFAM" id="SSF49265">
    <property type="entry name" value="Fibronectin type III"/>
    <property type="match status" value="3"/>
</dbReference>
<dbReference type="CDD" id="cd00096">
    <property type="entry name" value="Ig"/>
    <property type="match status" value="1"/>
</dbReference>
<accession>A0A6Q2YI03</accession>
<evidence type="ECO:0000313" key="19">
    <source>
        <dbReference type="Proteomes" id="UP000265140"/>
    </source>
</evidence>
<dbReference type="GO" id="GO:0045202">
    <property type="term" value="C:synapse"/>
    <property type="evidence" value="ECO:0007669"/>
    <property type="project" value="UniProtKB-SubCell"/>
</dbReference>
<dbReference type="GeneTree" id="ENSGT00940000155354"/>
<gene>
    <name evidence="18" type="primary">DSCAML1</name>
</gene>
<name>A0A6Q2YI03_ESOLU</name>
<dbReference type="InterPro" id="IPR003961">
    <property type="entry name" value="FN3_dom"/>
</dbReference>
<dbReference type="PANTHER" id="PTHR44170">
    <property type="entry name" value="PROTEIN SIDEKICK"/>
    <property type="match status" value="1"/>
</dbReference>
<sequence length="1886" mass="207425">RLYFVNASLQRLTYSSSVGVSLPCPAGGTPTAILRWYLATGDDIYDVPHIRHVHANGTLQLYPFSPSAFNSYIHDNDYFCTAENQAGKIRSPNIRVKAVFREPYTVRVADQRSMRGNVAVFKCLIPTAVQEYVSVVSWDKDTVSIIPGNRFFLTSFGALYISEVQKEDAVSTYRCITKHKYSGETRQSNGARLSVMDPTESSPSILDSFQAGEVRVGQSVELPCMAAGYPSPTVRWLKDGRPLPSDARWTRRLTGLTISDLRLEDSGSYACEVTNSFGSKEVSGVLNVIDPLRVTLSPKSLKTGISSTLFFTCAVEGSPEYTVNWYRNTEPIVPDQHISIQGTHNDTLQITAAQKSHSGAYQCFASRKGHTAQDFSIILLEDGTPRIVSSFSERVVAPGEPFYLMCAAKGAPPPSITWTLDDEPVVRDSAYKTSQYTLSDGLTVSHVNVSSPAIRDGGVYRCAARNSAGSAEYQARINVRGSPRIREMRDITAVAGRNTFITCRVIGYPYYSIKWFKDGMLLPDNHRQVVYENGTLRLSDVQKGMDEGTYLCSVLIQPQTSIDQTVHVTVKVPPLIQPFDIPSTSVGKLMYIACVVSSGDMPIRITWHKDGQLIVPGSASGVGIETKEFMSSLQISKVTLKHNGNYTCIASNAAATVSWERQLIVTVPPRFVVQPNNQDGIYGKAGILNCSVEGYPPPKVMWKHAKGIGNPQQYHPVPLTGRIQIMSNGSLLIRHVLEDDRGYYLCQASNGVGSDISKSMVLTVKIPAMITSHPNTTMAIKGQVKELNCTARGEQPIIIRWERGDTVIDAERNPRYSITINKKGEEVISTLKLKPAERGDSVFFSCHAINSYGEGRGLIQLTVQEPPDPPELEVREVKDRSMNLRWIQRFDGNSIITSYDIEYKNKSDTWDHKYTTRNISPTNNQANIVELHPACVYSIRMYSFNKIGRSQPSKELTISTEEAQPDGPPMDVILQPMTSQSIRVTWRAPRKELQNGVIRGYQIGYRENGPGSNGQYSIVEMKATGDSEVYTLDNLKKFAQYGVVVQAFNRAGTGPSSTEINATTLEDVPSQPPQNVRAISVTSDEAVITWAEPPRLTLHGVLKGYRVVFWSLFPDGEWGEMQNITTTREQVELRGLEKFTNYSVQVLAYTQAGDGVRSNVLYIQTREDLPGPPAGIKAVPSSPSSVVVSWLPPHKPNGVIRKYTIYCSSTGIPTAPSEYEANPEMLFYRITHLTRGKQYLIWAAAVTTAGRGNISEKVTVEPAGKAPAKILSFGGTVTTPWMKEVRLPCSSVGEPTPTIKWTKDSEETAIPVTVDGQRQILSNGTLVLRSVKAEDSGYYTCTATNTLGFDTIIVNLLVQVPPDQPRLTVSTTSTSSITLAWIPGDNGGSSIRGFVLQYSVDNTEEWRDVFISSSERSFRLDNLRCGTWYKVKLAAKNSVGSGRISEIIEAKTHGREPVFNKEQPLLTHINSTHAGLNLQGWTSGGCPITALLLDFRPKGTWAWQSLKANATAQLFLSELREATWYELKMKACNSAGCGNQSSQFATTDYDGSELLPASSKCVSCWCVWSSKNNRSMDTPVKGPAQGPRLHIDIPRVQLLIEDKEGEDKAAVPVTDTEFSQSVNPQSFCTGVSLHHPALIQNTGPLIDMSDIRPGTNPVSRKSVKSAHSSRNRYSSQWTLSRPGQSQSTASARTLTSDWRTMGSHGITATESDSYSASLSQDTDKGRNSMVSTESASSTYEELARAYEHAKLEEHLQHAKFTITECFISDSSSDQMTTGTNDPADSMTSLSTPSETGLCRFTASPPKPQDYDRGRPTNVAVPIPHRANKSEYLEPPQLRYGTLPGTTPSCQTLALAHTQPHTSAVHSRSVRACSAVQCSTYPQLTAS</sequence>
<feature type="domain" description="Ig-like" evidence="16">
    <location>
        <begin position="1256"/>
        <end position="1345"/>
    </location>
</feature>
<dbReference type="CDD" id="cd05734">
    <property type="entry name" value="Ig_DSCAM"/>
    <property type="match status" value="1"/>
</dbReference>
<dbReference type="FunFam" id="2.60.40.10:FF:000315">
    <property type="entry name" value="Down syndrome cell adhesion molecule like 1"/>
    <property type="match status" value="1"/>
</dbReference>
<dbReference type="InterPro" id="IPR007110">
    <property type="entry name" value="Ig-like_dom"/>
</dbReference>
<dbReference type="SMART" id="SM00406">
    <property type="entry name" value="IGv"/>
    <property type="match status" value="3"/>
</dbReference>
<evidence type="ECO:0000256" key="4">
    <source>
        <dbReference type="ARBA" id="ARBA00022729"/>
    </source>
</evidence>
<feature type="domain" description="Ig-like" evidence="16">
    <location>
        <begin position="573"/>
        <end position="658"/>
    </location>
</feature>
<dbReference type="InterPro" id="IPR013098">
    <property type="entry name" value="Ig_I-set"/>
</dbReference>
<dbReference type="FunFam" id="2.60.40.10:FF:000229">
    <property type="entry name" value="Down syndrome cell adhesion molecule homolog"/>
    <property type="match status" value="1"/>
</dbReference>
<dbReference type="SMART" id="SM00409">
    <property type="entry name" value="IG"/>
    <property type="match status" value="10"/>
</dbReference>
<feature type="compositionally biased region" description="Basic residues" evidence="15">
    <location>
        <begin position="1661"/>
        <end position="1670"/>
    </location>
</feature>
<evidence type="ECO:0000256" key="6">
    <source>
        <dbReference type="ARBA" id="ARBA00022889"/>
    </source>
</evidence>
<dbReference type="FunFam" id="2.60.40.10:FF:000104">
    <property type="entry name" value="Down syndrome cell adhesion molecule b"/>
    <property type="match status" value="1"/>
</dbReference>
<dbReference type="CDD" id="cd00063">
    <property type="entry name" value="FN3"/>
    <property type="match status" value="5"/>
</dbReference>
<dbReference type="Bgee" id="ENSELUG00000008480">
    <property type="expression patterns" value="Expressed in brain and 6 other cell types or tissues"/>
</dbReference>
<evidence type="ECO:0000256" key="14">
    <source>
        <dbReference type="ARBA" id="ARBA00034103"/>
    </source>
</evidence>
<feature type="domain" description="Fibronectin type-III" evidence="17">
    <location>
        <begin position="866"/>
        <end position="963"/>
    </location>
</feature>
<feature type="region of interest" description="Disordered" evidence="15">
    <location>
        <begin position="1771"/>
        <end position="1796"/>
    </location>
</feature>
<dbReference type="GO" id="GO:0005886">
    <property type="term" value="C:plasma membrane"/>
    <property type="evidence" value="ECO:0007669"/>
    <property type="project" value="UniProtKB-SubCell"/>
</dbReference>
<dbReference type="Proteomes" id="UP000265140">
    <property type="component" value="Chromosome 7"/>
</dbReference>
<evidence type="ECO:0008006" key="20">
    <source>
        <dbReference type="Google" id="ProtNLM"/>
    </source>
</evidence>
<dbReference type="Gene3D" id="2.60.40.10">
    <property type="entry name" value="Immunoglobulins"/>
    <property type="match status" value="16"/>
</dbReference>
<feature type="region of interest" description="Disordered" evidence="15">
    <location>
        <begin position="1644"/>
        <end position="1735"/>
    </location>
</feature>
<evidence type="ECO:0000256" key="12">
    <source>
        <dbReference type="ARBA" id="ARBA00023180"/>
    </source>
</evidence>
<reference evidence="18" key="3">
    <citation type="submission" date="2025-08" db="UniProtKB">
        <authorList>
            <consortium name="Ensembl"/>
        </authorList>
    </citation>
    <scope>IDENTIFICATION</scope>
</reference>
<keyword evidence="5" id="KW-0677">Repeat</keyword>
<keyword evidence="9" id="KW-0770">Synapse</keyword>
<keyword evidence="11" id="KW-1015">Disulfide bond</keyword>
<dbReference type="CDD" id="cd05735">
    <property type="entry name" value="Ig_DSCAM"/>
    <property type="match status" value="1"/>
</dbReference>
<evidence type="ECO:0000259" key="17">
    <source>
        <dbReference type="PROSITE" id="PS50853"/>
    </source>
</evidence>
<keyword evidence="10" id="KW-0472">Membrane</keyword>
<dbReference type="FunFam" id="2.60.40.10:FF:000477">
    <property type="entry name" value="DS cell adhesion molecule like 1"/>
    <property type="match status" value="1"/>
</dbReference>
<feature type="domain" description="Ig-like" evidence="16">
    <location>
        <begin position="483"/>
        <end position="569"/>
    </location>
</feature>
<keyword evidence="7" id="KW-0524">Neurogenesis</keyword>
<protein>
    <recommendedName>
        <fullName evidence="20">DS cell adhesion molecule like 1</fullName>
    </recommendedName>
</protein>
<dbReference type="SUPFAM" id="SSF48726">
    <property type="entry name" value="Immunoglobulin"/>
    <property type="match status" value="10"/>
</dbReference>
<feature type="compositionally biased region" description="Polar residues" evidence="15">
    <location>
        <begin position="1771"/>
        <end position="1794"/>
    </location>
</feature>
<comment type="subcellular location">
    <subcellularLocation>
        <location evidence="1">Cell membrane</location>
        <topology evidence="1">Single-pass type I membrane protein</topology>
    </subcellularLocation>
    <subcellularLocation>
        <location evidence="14">Synapse</location>
    </subcellularLocation>
</comment>
<dbReference type="FunFam" id="2.60.40.10:FF:000141">
    <property type="entry name" value="Down syndrome cell adhesion molecule a"/>
    <property type="match status" value="1"/>
</dbReference>
<feature type="domain" description="Ig-like" evidence="16">
    <location>
        <begin position="767"/>
        <end position="864"/>
    </location>
</feature>
<dbReference type="GO" id="GO:0007399">
    <property type="term" value="P:nervous system development"/>
    <property type="evidence" value="ECO:0007669"/>
    <property type="project" value="UniProtKB-KW"/>
</dbReference>
<evidence type="ECO:0000256" key="13">
    <source>
        <dbReference type="ARBA" id="ARBA00023319"/>
    </source>
</evidence>
<evidence type="ECO:0000256" key="1">
    <source>
        <dbReference type="ARBA" id="ARBA00004251"/>
    </source>
</evidence>
<dbReference type="FunFam" id="2.60.40.10:FF:000017">
    <property type="entry name" value="Down syndrome cell adhesion molecule b"/>
    <property type="match status" value="2"/>
</dbReference>
<dbReference type="Pfam" id="PF13927">
    <property type="entry name" value="Ig_3"/>
    <property type="match status" value="3"/>
</dbReference>
<organism evidence="18 19">
    <name type="scientific">Esox lucius</name>
    <name type="common">Northern pike</name>
    <dbReference type="NCBI Taxonomy" id="8010"/>
    <lineage>
        <taxon>Eukaryota</taxon>
        <taxon>Metazoa</taxon>
        <taxon>Chordata</taxon>
        <taxon>Craniata</taxon>
        <taxon>Vertebrata</taxon>
        <taxon>Euteleostomi</taxon>
        <taxon>Actinopterygii</taxon>
        <taxon>Neopterygii</taxon>
        <taxon>Teleostei</taxon>
        <taxon>Protacanthopterygii</taxon>
        <taxon>Esociformes</taxon>
        <taxon>Esocidae</taxon>
        <taxon>Esox</taxon>
    </lineage>
</organism>
<dbReference type="InterPro" id="IPR003598">
    <property type="entry name" value="Ig_sub2"/>
</dbReference>
<keyword evidence="13" id="KW-0393">Immunoglobulin domain</keyword>
<evidence type="ECO:0000256" key="10">
    <source>
        <dbReference type="ARBA" id="ARBA00023136"/>
    </source>
</evidence>
<reference evidence="19" key="1">
    <citation type="journal article" date="2014" name="PLoS ONE">
        <title>The genome and linkage map of the northern pike (Esox lucius): conserved synteny revealed between the salmonid sister group and the Neoteleostei.</title>
        <authorList>
            <person name="Rondeau E.B."/>
            <person name="Minkley D.R."/>
            <person name="Leong J.S."/>
            <person name="Messmer A.M."/>
            <person name="Jantzen J.R."/>
            <person name="von Schalburg K.R."/>
            <person name="Lemon C."/>
            <person name="Bird N.H."/>
            <person name="Koop B.F."/>
        </authorList>
    </citation>
    <scope>NUCLEOTIDE SEQUENCE</scope>
</reference>
<dbReference type="SMART" id="SM00408">
    <property type="entry name" value="IGc2"/>
    <property type="match status" value="9"/>
</dbReference>
<reference evidence="18" key="2">
    <citation type="submission" date="2020-02" db="EMBL/GenBank/DDBJ databases">
        <title>Esox lucius (northern pike) genome, fEsoLuc1, primary haplotype.</title>
        <authorList>
            <person name="Myers G."/>
            <person name="Karagic N."/>
            <person name="Meyer A."/>
            <person name="Pippel M."/>
            <person name="Reichard M."/>
            <person name="Winkler S."/>
            <person name="Tracey A."/>
            <person name="Sims Y."/>
            <person name="Howe K."/>
            <person name="Rhie A."/>
            <person name="Formenti G."/>
            <person name="Durbin R."/>
            <person name="Fedrigo O."/>
            <person name="Jarvis E.D."/>
        </authorList>
    </citation>
    <scope>NUCLEOTIDE SEQUENCE [LARGE SCALE GENOMIC DNA]</scope>
</reference>